<accession>X1EIQ7</accession>
<name>X1EIQ7_9ZZZZ</name>
<protein>
    <submittedName>
        <fullName evidence="1">Uncharacterized protein</fullName>
    </submittedName>
</protein>
<sequence length="69" mass="8202">ADFIRAMVKGISGTIEFFMVERCPFCNKIDGQIISILYENYDDILDCVQQKQLVIQQHYEEKFFPYEMV</sequence>
<gene>
    <name evidence="1" type="ORF">S01H4_56936</name>
</gene>
<reference evidence="1" key="1">
    <citation type="journal article" date="2014" name="Front. Microbiol.">
        <title>High frequency of phylogenetically diverse reductive dehalogenase-homologous genes in deep subseafloor sedimentary metagenomes.</title>
        <authorList>
            <person name="Kawai M."/>
            <person name="Futagami T."/>
            <person name="Toyoda A."/>
            <person name="Takaki Y."/>
            <person name="Nishi S."/>
            <person name="Hori S."/>
            <person name="Arai W."/>
            <person name="Tsubouchi T."/>
            <person name="Morono Y."/>
            <person name="Uchiyama I."/>
            <person name="Ito T."/>
            <person name="Fujiyama A."/>
            <person name="Inagaki F."/>
            <person name="Takami H."/>
        </authorList>
    </citation>
    <scope>NUCLEOTIDE SEQUENCE</scope>
    <source>
        <strain evidence="1">Expedition CK06-06</strain>
    </source>
</reference>
<comment type="caution">
    <text evidence="1">The sequence shown here is derived from an EMBL/GenBank/DDBJ whole genome shotgun (WGS) entry which is preliminary data.</text>
</comment>
<organism evidence="1">
    <name type="scientific">marine sediment metagenome</name>
    <dbReference type="NCBI Taxonomy" id="412755"/>
    <lineage>
        <taxon>unclassified sequences</taxon>
        <taxon>metagenomes</taxon>
        <taxon>ecological metagenomes</taxon>
    </lineage>
</organism>
<proteinExistence type="predicted"/>
<dbReference type="AlphaFoldDB" id="X1EIQ7"/>
<feature type="non-terminal residue" evidence="1">
    <location>
        <position position="1"/>
    </location>
</feature>
<evidence type="ECO:0000313" key="1">
    <source>
        <dbReference type="EMBL" id="GAH16994.1"/>
    </source>
</evidence>
<dbReference type="EMBL" id="BART01033055">
    <property type="protein sequence ID" value="GAH16994.1"/>
    <property type="molecule type" value="Genomic_DNA"/>
</dbReference>